<name>A0ABT8ZVB1_9SPHN</name>
<feature type="chain" id="PRO_5045370104" evidence="1">
    <location>
        <begin position="23"/>
        <end position="166"/>
    </location>
</feature>
<sequence>MVRALAPALTIALMLSTSAAFAQTPVPTQAEVAAADAQAAQDHAGALKQAETGKPPQRIRNIALVGNQPCPKATDPTEVVVCSRIEEPYRIPKSLRDRKPIPAQNQSWVNRAAALDTLGRKAGGLPNSCTNIGASGSTGCSLAQIQQWAAEKRARENGESIDPNNP</sequence>
<gene>
    <name evidence="2" type="ORF">Q5H94_02360</name>
</gene>
<dbReference type="Proteomes" id="UP001176468">
    <property type="component" value="Unassembled WGS sequence"/>
</dbReference>
<accession>A0ABT8ZVB1</accession>
<evidence type="ECO:0000256" key="1">
    <source>
        <dbReference type="SAM" id="SignalP"/>
    </source>
</evidence>
<dbReference type="RefSeq" id="WP_304559578.1">
    <property type="nucleotide sequence ID" value="NZ_JAUQSZ010000001.1"/>
</dbReference>
<protein>
    <submittedName>
        <fullName evidence="2">Uncharacterized protein</fullName>
    </submittedName>
</protein>
<keyword evidence="3" id="KW-1185">Reference proteome</keyword>
<proteinExistence type="predicted"/>
<organism evidence="2 3">
    <name type="scientific">Sphingomonas immobilis</name>
    <dbReference type="NCBI Taxonomy" id="3063997"/>
    <lineage>
        <taxon>Bacteria</taxon>
        <taxon>Pseudomonadati</taxon>
        <taxon>Pseudomonadota</taxon>
        <taxon>Alphaproteobacteria</taxon>
        <taxon>Sphingomonadales</taxon>
        <taxon>Sphingomonadaceae</taxon>
        <taxon>Sphingomonas</taxon>
    </lineage>
</organism>
<evidence type="ECO:0000313" key="3">
    <source>
        <dbReference type="Proteomes" id="UP001176468"/>
    </source>
</evidence>
<reference evidence="2" key="1">
    <citation type="submission" date="2023-07" db="EMBL/GenBank/DDBJ databases">
        <authorList>
            <person name="Kim M.K."/>
        </authorList>
    </citation>
    <scope>NUCLEOTIDE SEQUENCE</scope>
    <source>
        <strain evidence="2">CA1-15</strain>
    </source>
</reference>
<feature type="signal peptide" evidence="1">
    <location>
        <begin position="1"/>
        <end position="22"/>
    </location>
</feature>
<keyword evidence="1" id="KW-0732">Signal</keyword>
<comment type="caution">
    <text evidence="2">The sequence shown here is derived from an EMBL/GenBank/DDBJ whole genome shotgun (WGS) entry which is preliminary data.</text>
</comment>
<evidence type="ECO:0000313" key="2">
    <source>
        <dbReference type="EMBL" id="MDO7841157.1"/>
    </source>
</evidence>
<dbReference type="EMBL" id="JAUQSZ010000001">
    <property type="protein sequence ID" value="MDO7841157.1"/>
    <property type="molecule type" value="Genomic_DNA"/>
</dbReference>